<protein>
    <recommendedName>
        <fullName evidence="5">RxLR effector protein</fullName>
    </recommendedName>
</protein>
<proteinExistence type="predicted"/>
<accession>A0A024FVD1</accession>
<comment type="caution">
    <text evidence="3">The sequence shown here is derived from an EMBL/GenBank/DDBJ whole genome shotgun (WGS) entry which is preliminary data.</text>
</comment>
<feature type="signal peptide" evidence="2">
    <location>
        <begin position="1"/>
        <end position="23"/>
    </location>
</feature>
<reference evidence="3 4" key="1">
    <citation type="submission" date="2012-05" db="EMBL/GenBank/DDBJ databases">
        <title>Recombination and specialization in a pathogen metapopulation.</title>
        <authorList>
            <person name="Gardiner A."/>
            <person name="Kemen E."/>
            <person name="Schultz-Larsen T."/>
            <person name="MacLean D."/>
            <person name="Van Oosterhout C."/>
            <person name="Jones J.D.G."/>
        </authorList>
    </citation>
    <scope>NUCLEOTIDE SEQUENCE [LARGE SCALE GENOMIC DNA]</scope>
    <source>
        <strain evidence="3 4">Ac Nc2</strain>
    </source>
</reference>
<dbReference type="AlphaFoldDB" id="A0A024FVD1"/>
<evidence type="ECO:0000256" key="2">
    <source>
        <dbReference type="SAM" id="SignalP"/>
    </source>
</evidence>
<evidence type="ECO:0008006" key="5">
    <source>
        <dbReference type="Google" id="ProtNLM"/>
    </source>
</evidence>
<evidence type="ECO:0000313" key="4">
    <source>
        <dbReference type="Proteomes" id="UP000053237"/>
    </source>
</evidence>
<evidence type="ECO:0000313" key="3">
    <source>
        <dbReference type="EMBL" id="CCI11075.1"/>
    </source>
</evidence>
<name>A0A024FVD1_9STRA</name>
<dbReference type="InParanoid" id="A0A024FVD1"/>
<gene>
    <name evidence="3" type="ORF">BN9_123260</name>
</gene>
<feature type="compositionally biased region" description="Basic and acidic residues" evidence="1">
    <location>
        <begin position="49"/>
        <end position="58"/>
    </location>
</feature>
<dbReference type="EMBL" id="CAIX01000536">
    <property type="protein sequence ID" value="CCI11075.1"/>
    <property type="molecule type" value="Genomic_DNA"/>
</dbReference>
<feature type="region of interest" description="Disordered" evidence="1">
    <location>
        <begin position="30"/>
        <end position="90"/>
    </location>
</feature>
<feature type="chain" id="PRO_5001529111" description="RxLR effector protein" evidence="2">
    <location>
        <begin position="24"/>
        <end position="104"/>
    </location>
</feature>
<evidence type="ECO:0000256" key="1">
    <source>
        <dbReference type="SAM" id="MobiDB-lite"/>
    </source>
</evidence>
<sequence length="104" mass="11515">MNISRLSAIILTTYILFPVLCHGMEKTDSTLGLRRRHSIPKNEATASDNKNREPEKFRNVAGKHRAQPQQVEAPALLPSQSAPMPKGKPQVTLGLHDSYVTLSI</sequence>
<keyword evidence="4" id="KW-1185">Reference proteome</keyword>
<keyword evidence="2" id="KW-0732">Signal</keyword>
<organism evidence="3 4">
    <name type="scientific">Albugo candida</name>
    <dbReference type="NCBI Taxonomy" id="65357"/>
    <lineage>
        <taxon>Eukaryota</taxon>
        <taxon>Sar</taxon>
        <taxon>Stramenopiles</taxon>
        <taxon>Oomycota</taxon>
        <taxon>Peronosporomycetes</taxon>
        <taxon>Albuginales</taxon>
        <taxon>Albuginaceae</taxon>
        <taxon>Albugo</taxon>
    </lineage>
</organism>
<dbReference type="Proteomes" id="UP000053237">
    <property type="component" value="Unassembled WGS sequence"/>
</dbReference>